<feature type="transmembrane region" description="Helical" evidence="1">
    <location>
        <begin position="28"/>
        <end position="47"/>
    </location>
</feature>
<name>A0AAJ2NPR4_ALKPS</name>
<organism evidence="2 3">
    <name type="scientific">Alkalihalophilus pseudofirmus</name>
    <name type="common">Bacillus pseudofirmus</name>
    <dbReference type="NCBI Taxonomy" id="79885"/>
    <lineage>
        <taxon>Bacteria</taxon>
        <taxon>Bacillati</taxon>
        <taxon>Bacillota</taxon>
        <taxon>Bacilli</taxon>
        <taxon>Bacillales</taxon>
        <taxon>Bacillaceae</taxon>
        <taxon>Alkalihalophilus</taxon>
    </lineage>
</organism>
<protein>
    <submittedName>
        <fullName evidence="2">Uncharacterized protein</fullName>
    </submittedName>
</protein>
<comment type="caution">
    <text evidence="2">The sequence shown here is derived from an EMBL/GenBank/DDBJ whole genome shotgun (WGS) entry which is preliminary data.</text>
</comment>
<evidence type="ECO:0000256" key="1">
    <source>
        <dbReference type="SAM" id="Phobius"/>
    </source>
</evidence>
<gene>
    <name evidence="2" type="ORF">RYX45_14210</name>
</gene>
<dbReference type="RefSeq" id="WP_323467124.1">
    <property type="nucleotide sequence ID" value="NZ_CP144224.1"/>
</dbReference>
<feature type="transmembrane region" description="Helical" evidence="1">
    <location>
        <begin position="5"/>
        <end position="22"/>
    </location>
</feature>
<evidence type="ECO:0000313" key="2">
    <source>
        <dbReference type="EMBL" id="MDV2886340.1"/>
    </source>
</evidence>
<proteinExistence type="predicted"/>
<keyword evidence="1" id="KW-1133">Transmembrane helix</keyword>
<evidence type="ECO:0000313" key="3">
    <source>
        <dbReference type="Proteomes" id="UP001285636"/>
    </source>
</evidence>
<accession>A0AAJ2NPR4</accession>
<sequence length="62" mass="7077">MEKIVLLNVFVWLPVSIGLMIAGIEPVWFYLFIASGVLINILALVQLSPKSKKRRGFFKKRS</sequence>
<dbReference type="EMBL" id="JAWJAY010000003">
    <property type="protein sequence ID" value="MDV2886340.1"/>
    <property type="molecule type" value="Genomic_DNA"/>
</dbReference>
<dbReference type="Proteomes" id="UP001285636">
    <property type="component" value="Unassembled WGS sequence"/>
</dbReference>
<reference evidence="2" key="1">
    <citation type="submission" date="2023-10" db="EMBL/GenBank/DDBJ databases">
        <title>Screening of Alkalihalophilus pseudofirmusBZ-TG-HK211 and Its Alleviation of Salt Stress on Rapeseed Growth.</title>
        <authorList>
            <person name="Zhao B."/>
            <person name="Guo T."/>
        </authorList>
    </citation>
    <scope>NUCLEOTIDE SEQUENCE</scope>
    <source>
        <strain evidence="2">BZ-TG-HK211</strain>
    </source>
</reference>
<dbReference type="AlphaFoldDB" id="A0AAJ2NPR4"/>
<keyword evidence="1" id="KW-0472">Membrane</keyword>
<keyword evidence="1" id="KW-0812">Transmembrane</keyword>